<dbReference type="SUPFAM" id="SSF81343">
    <property type="entry name" value="Fumarate reductase respiratory complex transmembrane subunits"/>
    <property type="match status" value="1"/>
</dbReference>
<evidence type="ECO:0000256" key="12">
    <source>
        <dbReference type="PIRSR" id="PIRSR000178-1"/>
    </source>
</evidence>
<dbReference type="InterPro" id="IPR014314">
    <property type="entry name" value="Succ_DH_cytb556"/>
</dbReference>
<dbReference type="GO" id="GO:0016020">
    <property type="term" value="C:membrane"/>
    <property type="evidence" value="ECO:0007669"/>
    <property type="project" value="UniProtKB-SubCell"/>
</dbReference>
<feature type="transmembrane region" description="Helical" evidence="13">
    <location>
        <begin position="101"/>
        <end position="121"/>
    </location>
</feature>
<dbReference type="CDD" id="cd03499">
    <property type="entry name" value="SQR_TypeC_SdhC"/>
    <property type="match status" value="1"/>
</dbReference>
<dbReference type="InterPro" id="IPR000701">
    <property type="entry name" value="SuccDH_FuR_B_TM-su"/>
</dbReference>
<keyword evidence="9 12" id="KW-0408">Iron</keyword>
<proteinExistence type="inferred from homology"/>
<evidence type="ECO:0000256" key="11">
    <source>
        <dbReference type="ARBA" id="ARBA00025912"/>
    </source>
</evidence>
<sequence>MARRPTFINLLIIKLPLTAMSSISHRLSGIINFFILLPVFTFIFLTDYLSKGSGSWDIDKFNFEIKILISLALLSVTYHIFSGIRHMIADFTSYGHELDSARLTAMISFLLTFIFFVLILFEVW</sequence>
<dbReference type="AlphaFoldDB" id="A0A9Q8TYX7"/>
<name>A0A9Q8TYX7_9GAMM</name>
<evidence type="ECO:0000256" key="10">
    <source>
        <dbReference type="ARBA" id="ARBA00023136"/>
    </source>
</evidence>
<evidence type="ECO:0000256" key="13">
    <source>
        <dbReference type="SAM" id="Phobius"/>
    </source>
</evidence>
<gene>
    <name evidence="14" type="primary">sdhC</name>
    <name evidence="14" type="ORF">M9B40_01845</name>
</gene>
<evidence type="ECO:0000256" key="7">
    <source>
        <dbReference type="ARBA" id="ARBA00022723"/>
    </source>
</evidence>
<evidence type="ECO:0000256" key="1">
    <source>
        <dbReference type="ARBA" id="ARBA00004050"/>
    </source>
</evidence>
<dbReference type="InterPro" id="IPR018495">
    <property type="entry name" value="Succ_DH_cyt_bsu_CS"/>
</dbReference>
<evidence type="ECO:0000256" key="9">
    <source>
        <dbReference type="ARBA" id="ARBA00023004"/>
    </source>
</evidence>
<dbReference type="Gene3D" id="1.20.1300.10">
    <property type="entry name" value="Fumarate reductase/succinate dehydrogenase, transmembrane subunit"/>
    <property type="match status" value="1"/>
</dbReference>
<dbReference type="Pfam" id="PF01127">
    <property type="entry name" value="Sdh_cyt"/>
    <property type="match status" value="1"/>
</dbReference>
<comment type="similarity">
    <text evidence="3">Belongs to the cytochrome b560 family.</text>
</comment>
<dbReference type="PROSITE" id="PS01000">
    <property type="entry name" value="SDH_CYT_1"/>
    <property type="match status" value="1"/>
</dbReference>
<dbReference type="InterPro" id="IPR034804">
    <property type="entry name" value="SQR/QFR_C/D"/>
</dbReference>
<keyword evidence="8 13" id="KW-1133">Transmembrane helix</keyword>
<keyword evidence="5 12" id="KW-0349">Heme</keyword>
<evidence type="ECO:0000256" key="4">
    <source>
        <dbReference type="ARBA" id="ARBA00020076"/>
    </source>
</evidence>
<keyword evidence="6 13" id="KW-0812">Transmembrane</keyword>
<dbReference type="NCBIfam" id="TIGR02970">
    <property type="entry name" value="succ_dehyd_cytB"/>
    <property type="match status" value="1"/>
</dbReference>
<feature type="transmembrane region" description="Helical" evidence="13">
    <location>
        <begin position="61"/>
        <end position="81"/>
    </location>
</feature>
<dbReference type="GO" id="GO:0009055">
    <property type="term" value="F:electron transfer activity"/>
    <property type="evidence" value="ECO:0007669"/>
    <property type="project" value="InterPro"/>
</dbReference>
<dbReference type="EMBL" id="CP097966">
    <property type="protein sequence ID" value="URQ63525.1"/>
    <property type="molecule type" value="Genomic_DNA"/>
</dbReference>
<dbReference type="GO" id="GO:0006099">
    <property type="term" value="P:tricarboxylic acid cycle"/>
    <property type="evidence" value="ECO:0007669"/>
    <property type="project" value="InterPro"/>
</dbReference>
<keyword evidence="7 12" id="KW-0479">Metal-binding</keyword>
<evidence type="ECO:0000256" key="5">
    <source>
        <dbReference type="ARBA" id="ARBA00022617"/>
    </source>
</evidence>
<keyword evidence="15" id="KW-1185">Reference proteome</keyword>
<evidence type="ECO:0000313" key="14">
    <source>
        <dbReference type="EMBL" id="URQ63525.1"/>
    </source>
</evidence>
<comment type="cofactor">
    <cofactor evidence="12">
        <name>heme</name>
        <dbReference type="ChEBI" id="CHEBI:30413"/>
    </cofactor>
    <text evidence="12">The heme is bound between the two transmembrane subunits.</text>
</comment>
<keyword evidence="10 13" id="KW-0472">Membrane</keyword>
<evidence type="ECO:0000256" key="6">
    <source>
        <dbReference type="ARBA" id="ARBA00022692"/>
    </source>
</evidence>
<evidence type="ECO:0000256" key="8">
    <source>
        <dbReference type="ARBA" id="ARBA00022989"/>
    </source>
</evidence>
<organism evidence="14 15">
    <name type="scientific">SAR86 cluster bacterium</name>
    <dbReference type="NCBI Taxonomy" id="2030880"/>
    <lineage>
        <taxon>Bacteria</taxon>
        <taxon>Pseudomonadati</taxon>
        <taxon>Pseudomonadota</taxon>
        <taxon>Gammaproteobacteria</taxon>
        <taxon>SAR86 cluster</taxon>
    </lineage>
</organism>
<dbReference type="PIRSF" id="PIRSF000178">
    <property type="entry name" value="SDH_cyt_b560"/>
    <property type="match status" value="1"/>
</dbReference>
<evidence type="ECO:0000256" key="3">
    <source>
        <dbReference type="ARBA" id="ARBA00007244"/>
    </source>
</evidence>
<evidence type="ECO:0000256" key="2">
    <source>
        <dbReference type="ARBA" id="ARBA00004141"/>
    </source>
</evidence>
<evidence type="ECO:0000313" key="15">
    <source>
        <dbReference type="Proteomes" id="UP001056381"/>
    </source>
</evidence>
<feature type="transmembrane region" description="Helical" evidence="13">
    <location>
        <begin position="7"/>
        <end position="24"/>
    </location>
</feature>
<feature type="transmembrane region" description="Helical" evidence="13">
    <location>
        <begin position="30"/>
        <end position="49"/>
    </location>
</feature>
<reference evidence="14" key="1">
    <citation type="submission" date="2022-05" db="EMBL/GenBank/DDBJ databases">
        <title>Single-amplified genomics reveal most streamlined microbe among free-living bacteria.</title>
        <authorList>
            <person name="Roda-Garcia J."/>
            <person name="Haro-Moreno J.M."/>
            <person name="Rodriguez-Valera F."/>
            <person name="Almagro-Moreno S."/>
            <person name="Lopez-Perez M."/>
        </authorList>
    </citation>
    <scope>NUCLEOTIDE SEQUENCE</scope>
    <source>
        <strain evidence="14">TMED112-D2-2</strain>
    </source>
</reference>
<feature type="binding site" description="axial binding residue" evidence="12">
    <location>
        <position position="79"/>
    </location>
    <ligand>
        <name>heme</name>
        <dbReference type="ChEBI" id="CHEBI:30413"/>
        <note>ligand shared with second transmembrane subunit</note>
    </ligand>
    <ligandPart>
        <name>Fe</name>
        <dbReference type="ChEBI" id="CHEBI:18248"/>
    </ligandPart>
</feature>
<comment type="subcellular location">
    <subcellularLocation>
        <location evidence="2">Membrane</location>
        <topology evidence="2">Multi-pass membrane protein</topology>
    </subcellularLocation>
</comment>
<protein>
    <recommendedName>
        <fullName evidence="4">Succinate dehydrogenase cytochrome b556 subunit</fullName>
    </recommendedName>
</protein>
<comment type="function">
    <text evidence="1">Membrane-anchoring subunit of succinate dehydrogenase (SDH).</text>
</comment>
<dbReference type="GO" id="GO:0046872">
    <property type="term" value="F:metal ion binding"/>
    <property type="evidence" value="ECO:0007669"/>
    <property type="project" value="UniProtKB-KW"/>
</dbReference>
<comment type="subunit">
    <text evidence="11">Part of an enzyme complex containing four subunits: a flavoprotein, an iron-sulfur protein, plus two membrane-anchoring proteins, SdhC and SdhD. The complex can form homotrimers.</text>
</comment>
<dbReference type="Proteomes" id="UP001056381">
    <property type="component" value="Chromosome"/>
</dbReference>
<accession>A0A9Q8TYX7</accession>